<name>A0A562SKF4_9BACT</name>
<evidence type="ECO:0000313" key="2">
    <source>
        <dbReference type="Proteomes" id="UP000316167"/>
    </source>
</evidence>
<gene>
    <name evidence="1" type="ORF">IQ13_2760</name>
</gene>
<comment type="caution">
    <text evidence="1">The sequence shown here is derived from an EMBL/GenBank/DDBJ whole genome shotgun (WGS) entry which is preliminary data.</text>
</comment>
<dbReference type="EMBL" id="VLLE01000004">
    <property type="protein sequence ID" value="TWI81741.1"/>
    <property type="molecule type" value="Genomic_DNA"/>
</dbReference>
<accession>A0A562SKF4</accession>
<proteinExistence type="predicted"/>
<dbReference type="RefSeq" id="WP_144886918.1">
    <property type="nucleotide sequence ID" value="NZ_VLLE01000004.1"/>
</dbReference>
<evidence type="ECO:0000313" key="1">
    <source>
        <dbReference type="EMBL" id="TWI81741.1"/>
    </source>
</evidence>
<sequence>MNTDRLNELSKIIVDACYQVHVTIGPGLLESVYEFALLKEFELRQIKALNQVPVKLFYKGFDTGKSYAIDILVEDEIVLEIKSSEIMHPVYEAQIISYLKLANKRLGFLVNFNSPLIKDGIKRFVNNI</sequence>
<dbReference type="InterPro" id="IPR026350">
    <property type="entry name" value="GxxExxY"/>
</dbReference>
<dbReference type="NCBIfam" id="TIGR04256">
    <property type="entry name" value="GxxExxY"/>
    <property type="match status" value="1"/>
</dbReference>
<protein>
    <submittedName>
        <fullName evidence="1">GxxExxY protein</fullName>
    </submittedName>
</protein>
<keyword evidence="2" id="KW-1185">Reference proteome</keyword>
<dbReference type="Proteomes" id="UP000316167">
    <property type="component" value="Unassembled WGS sequence"/>
</dbReference>
<reference evidence="1 2" key="1">
    <citation type="journal article" date="2015" name="Stand. Genomic Sci.">
        <title>Genomic Encyclopedia of Bacterial and Archaeal Type Strains, Phase III: the genomes of soil and plant-associated and newly described type strains.</title>
        <authorList>
            <person name="Whitman W.B."/>
            <person name="Woyke T."/>
            <person name="Klenk H.P."/>
            <person name="Zhou Y."/>
            <person name="Lilburn T.G."/>
            <person name="Beck B.J."/>
            <person name="De Vos P."/>
            <person name="Vandamme P."/>
            <person name="Eisen J.A."/>
            <person name="Garrity G."/>
            <person name="Hugenholtz P."/>
            <person name="Kyrpides N.C."/>
        </authorList>
    </citation>
    <scope>NUCLEOTIDE SEQUENCE [LARGE SCALE GENOMIC DNA]</scope>
    <source>
        <strain evidence="1 2">CGMCC 1.7271</strain>
    </source>
</reference>
<dbReference type="Pfam" id="PF13366">
    <property type="entry name" value="PDDEXK_3"/>
    <property type="match status" value="1"/>
</dbReference>
<dbReference type="OrthoDB" id="1119698at2"/>
<dbReference type="AlphaFoldDB" id="A0A562SKF4"/>
<organism evidence="1 2">
    <name type="scientific">Lacibacter cauensis</name>
    <dbReference type="NCBI Taxonomy" id="510947"/>
    <lineage>
        <taxon>Bacteria</taxon>
        <taxon>Pseudomonadati</taxon>
        <taxon>Bacteroidota</taxon>
        <taxon>Chitinophagia</taxon>
        <taxon>Chitinophagales</taxon>
        <taxon>Chitinophagaceae</taxon>
        <taxon>Lacibacter</taxon>
    </lineage>
</organism>